<accession>A0A378TAS6</accession>
<dbReference type="RefSeq" id="WP_115277150.1">
    <property type="nucleotide sequence ID" value="NZ_AP022600.1"/>
</dbReference>
<dbReference type="PANTHER" id="PTHR47561">
    <property type="entry name" value="POLYSACCHARIDE DEACETYLASE FAMILY PROTEIN (AFU_ORTHOLOGUE AFUA_6G05030)"/>
    <property type="match status" value="1"/>
</dbReference>
<feature type="domain" description="NodB homology" evidence="2">
    <location>
        <begin position="62"/>
        <end position="284"/>
    </location>
</feature>
<sequence length="326" mass="36285">MSDNESRPWTWPDEVWREHVGHIRAGRDLTPAAWPNGAKAVVALSFDADHETIPLRDGDTSPGALARGEFGSRVGARRLLQLLDEFSIPATFYVPAVSALLHPDEVKAYAAAGHEIGAHGWIHERTDLLSPTEERALAHRSLDTLEKLVGVRPRGVRTPSADFTTSTVEIFHEIGIEYDTSLMADDMPYELLVEGEPSGIVEIPMEWIRDDAPYFTMQRYGPHRPYTTPRQWLTIMKDEFDSAYADGGIFQLVCHPHIIGHRSRIVVLRELIKYATSHDAVWFASHGNVAAYVRARAALPLHARHQPGGARAGTRSANQPRKAVLS</sequence>
<dbReference type="OrthoDB" id="9784220at2"/>
<dbReference type="SUPFAM" id="SSF88713">
    <property type="entry name" value="Glycoside hydrolase/deacetylase"/>
    <property type="match status" value="1"/>
</dbReference>
<keyword evidence="4" id="KW-1185">Reference proteome</keyword>
<dbReference type="InterPro" id="IPR011330">
    <property type="entry name" value="Glyco_hydro/deAcase_b/a-brl"/>
</dbReference>
<dbReference type="InterPro" id="IPR002509">
    <property type="entry name" value="NODB_dom"/>
</dbReference>
<dbReference type="EMBL" id="UGQT01000001">
    <property type="protein sequence ID" value="STZ56636.1"/>
    <property type="molecule type" value="Genomic_DNA"/>
</dbReference>
<dbReference type="PROSITE" id="PS51677">
    <property type="entry name" value="NODB"/>
    <property type="match status" value="1"/>
</dbReference>
<gene>
    <name evidence="3" type="ORF">NCTC10821_00129</name>
</gene>
<name>A0A378TAS6_9MYCO</name>
<dbReference type="Gene3D" id="3.20.20.370">
    <property type="entry name" value="Glycoside hydrolase/deacetylase"/>
    <property type="match status" value="1"/>
</dbReference>
<organism evidence="3 4">
    <name type="scientific">Mycolicibacterium tokaiense</name>
    <dbReference type="NCBI Taxonomy" id="39695"/>
    <lineage>
        <taxon>Bacteria</taxon>
        <taxon>Bacillati</taxon>
        <taxon>Actinomycetota</taxon>
        <taxon>Actinomycetes</taxon>
        <taxon>Mycobacteriales</taxon>
        <taxon>Mycobacteriaceae</taxon>
        <taxon>Mycolicibacterium</taxon>
    </lineage>
</organism>
<dbReference type="Pfam" id="PF01522">
    <property type="entry name" value="Polysacc_deac_1"/>
    <property type="match status" value="1"/>
</dbReference>
<protein>
    <submittedName>
        <fullName evidence="3">Polysaccharide deacetylase</fullName>
    </submittedName>
</protein>
<evidence type="ECO:0000313" key="3">
    <source>
        <dbReference type="EMBL" id="STZ56636.1"/>
    </source>
</evidence>
<dbReference type="CDD" id="cd10938">
    <property type="entry name" value="CE4_HpPgdA_like"/>
    <property type="match status" value="1"/>
</dbReference>
<dbReference type="GO" id="GO:0005975">
    <property type="term" value="P:carbohydrate metabolic process"/>
    <property type="evidence" value="ECO:0007669"/>
    <property type="project" value="InterPro"/>
</dbReference>
<dbReference type="InterPro" id="IPR037950">
    <property type="entry name" value="PgdA-like"/>
</dbReference>
<evidence type="ECO:0000259" key="2">
    <source>
        <dbReference type="PROSITE" id="PS51677"/>
    </source>
</evidence>
<dbReference type="AlphaFoldDB" id="A0A378TAS6"/>
<evidence type="ECO:0000313" key="4">
    <source>
        <dbReference type="Proteomes" id="UP000254978"/>
    </source>
</evidence>
<dbReference type="Proteomes" id="UP000254978">
    <property type="component" value="Unassembled WGS sequence"/>
</dbReference>
<reference evidence="3 4" key="1">
    <citation type="submission" date="2018-06" db="EMBL/GenBank/DDBJ databases">
        <authorList>
            <consortium name="Pathogen Informatics"/>
            <person name="Doyle S."/>
        </authorList>
    </citation>
    <scope>NUCLEOTIDE SEQUENCE [LARGE SCALE GENOMIC DNA]</scope>
    <source>
        <strain evidence="3 4">NCTC10821</strain>
    </source>
</reference>
<dbReference type="PANTHER" id="PTHR47561:SF1">
    <property type="entry name" value="POLYSACCHARIDE DEACETYLASE FAMILY PROTEIN (AFU_ORTHOLOGUE AFUA_6G05030)"/>
    <property type="match status" value="1"/>
</dbReference>
<proteinExistence type="predicted"/>
<feature type="region of interest" description="Disordered" evidence="1">
    <location>
        <begin position="304"/>
        <end position="326"/>
    </location>
</feature>
<dbReference type="GO" id="GO:0016810">
    <property type="term" value="F:hydrolase activity, acting on carbon-nitrogen (but not peptide) bonds"/>
    <property type="evidence" value="ECO:0007669"/>
    <property type="project" value="InterPro"/>
</dbReference>
<evidence type="ECO:0000256" key="1">
    <source>
        <dbReference type="SAM" id="MobiDB-lite"/>
    </source>
</evidence>